<dbReference type="Pfam" id="PF21597">
    <property type="entry name" value="TetR_C_43"/>
    <property type="match status" value="1"/>
</dbReference>
<feature type="DNA-binding region" description="H-T-H motif" evidence="4">
    <location>
        <begin position="35"/>
        <end position="54"/>
    </location>
</feature>
<name>A0A939PSP3_9ACTN</name>
<dbReference type="InterPro" id="IPR036271">
    <property type="entry name" value="Tet_transcr_reg_TetR-rel_C_sf"/>
</dbReference>
<protein>
    <submittedName>
        <fullName evidence="6">TetR/AcrR family transcriptional regulator</fullName>
    </submittedName>
</protein>
<evidence type="ECO:0000256" key="2">
    <source>
        <dbReference type="ARBA" id="ARBA00023125"/>
    </source>
</evidence>
<comment type="caution">
    <text evidence="6">The sequence shown here is derived from an EMBL/GenBank/DDBJ whole genome shotgun (WGS) entry which is preliminary data.</text>
</comment>
<evidence type="ECO:0000256" key="3">
    <source>
        <dbReference type="ARBA" id="ARBA00023163"/>
    </source>
</evidence>
<dbReference type="InterPro" id="IPR050109">
    <property type="entry name" value="HTH-type_TetR-like_transc_reg"/>
</dbReference>
<dbReference type="PANTHER" id="PTHR30055">
    <property type="entry name" value="HTH-TYPE TRANSCRIPTIONAL REGULATOR RUTR"/>
    <property type="match status" value="1"/>
</dbReference>
<keyword evidence="7" id="KW-1185">Reference proteome</keyword>
<keyword evidence="2 4" id="KW-0238">DNA-binding</keyword>
<evidence type="ECO:0000256" key="4">
    <source>
        <dbReference type="PROSITE-ProRule" id="PRU00335"/>
    </source>
</evidence>
<feature type="domain" description="HTH tetR-type" evidence="5">
    <location>
        <begin position="13"/>
        <end position="72"/>
    </location>
</feature>
<dbReference type="EMBL" id="JAGEOJ010000026">
    <property type="protein sequence ID" value="MBO2454384.1"/>
    <property type="molecule type" value="Genomic_DNA"/>
</dbReference>
<dbReference type="Gene3D" id="1.10.357.10">
    <property type="entry name" value="Tetracycline Repressor, domain 2"/>
    <property type="match status" value="1"/>
</dbReference>
<evidence type="ECO:0000256" key="1">
    <source>
        <dbReference type="ARBA" id="ARBA00023015"/>
    </source>
</evidence>
<evidence type="ECO:0000259" key="5">
    <source>
        <dbReference type="PROSITE" id="PS50977"/>
    </source>
</evidence>
<gene>
    <name evidence="6" type="ORF">J4573_45365</name>
</gene>
<dbReference type="Proteomes" id="UP000669179">
    <property type="component" value="Unassembled WGS sequence"/>
</dbReference>
<dbReference type="GO" id="GO:0003700">
    <property type="term" value="F:DNA-binding transcription factor activity"/>
    <property type="evidence" value="ECO:0007669"/>
    <property type="project" value="TreeGrafter"/>
</dbReference>
<dbReference type="Pfam" id="PF00440">
    <property type="entry name" value="TetR_N"/>
    <property type="match status" value="1"/>
</dbReference>
<dbReference type="PROSITE" id="PS50977">
    <property type="entry name" value="HTH_TETR_2"/>
    <property type="match status" value="1"/>
</dbReference>
<dbReference type="InterPro" id="IPR049445">
    <property type="entry name" value="TetR_SbtR-like_C"/>
</dbReference>
<dbReference type="PANTHER" id="PTHR30055:SF234">
    <property type="entry name" value="HTH-TYPE TRANSCRIPTIONAL REGULATOR BETI"/>
    <property type="match status" value="1"/>
</dbReference>
<evidence type="ECO:0000313" key="6">
    <source>
        <dbReference type="EMBL" id="MBO2454384.1"/>
    </source>
</evidence>
<dbReference type="InterPro" id="IPR009057">
    <property type="entry name" value="Homeodomain-like_sf"/>
</dbReference>
<dbReference type="SUPFAM" id="SSF46689">
    <property type="entry name" value="Homeodomain-like"/>
    <property type="match status" value="1"/>
</dbReference>
<dbReference type="SUPFAM" id="SSF48498">
    <property type="entry name" value="Tetracyclin repressor-like, C-terminal domain"/>
    <property type="match status" value="1"/>
</dbReference>
<organism evidence="6 7">
    <name type="scientific">Actinomadura barringtoniae</name>
    <dbReference type="NCBI Taxonomy" id="1427535"/>
    <lineage>
        <taxon>Bacteria</taxon>
        <taxon>Bacillati</taxon>
        <taxon>Actinomycetota</taxon>
        <taxon>Actinomycetes</taxon>
        <taxon>Streptosporangiales</taxon>
        <taxon>Thermomonosporaceae</taxon>
        <taxon>Actinomadura</taxon>
    </lineage>
</organism>
<keyword evidence="1" id="KW-0805">Transcription regulation</keyword>
<dbReference type="GO" id="GO:0000976">
    <property type="term" value="F:transcription cis-regulatory region binding"/>
    <property type="evidence" value="ECO:0007669"/>
    <property type="project" value="TreeGrafter"/>
</dbReference>
<sequence length="189" mass="21142">MPEPDRPLRADARRNRERIMASAGVLFARRGREAQMEEIAAHAGLGIGTLYRHFPTKQDLLTAMVRERFRGMADIARRAAEISDPGEAFETLLRDYCEAADGDSAFQLALMGSEEIGFEALEDQKAEFADLTARIITRAVDAGHIRADFTLDDFPVLTSGVMSTMYFKPGGNPDWRRHLEIVLTGLRTR</sequence>
<evidence type="ECO:0000313" key="7">
    <source>
        <dbReference type="Proteomes" id="UP000669179"/>
    </source>
</evidence>
<dbReference type="PRINTS" id="PR00455">
    <property type="entry name" value="HTHTETR"/>
</dbReference>
<proteinExistence type="predicted"/>
<dbReference type="AlphaFoldDB" id="A0A939PSP3"/>
<dbReference type="RefSeq" id="WP_208262593.1">
    <property type="nucleotide sequence ID" value="NZ_JAGEOJ010000026.1"/>
</dbReference>
<dbReference type="InterPro" id="IPR001647">
    <property type="entry name" value="HTH_TetR"/>
</dbReference>
<keyword evidence="3" id="KW-0804">Transcription</keyword>
<accession>A0A939PSP3</accession>
<reference evidence="6" key="1">
    <citation type="submission" date="2021-03" db="EMBL/GenBank/DDBJ databases">
        <authorList>
            <person name="Kanchanasin P."/>
            <person name="Saeng-In P."/>
            <person name="Phongsopitanun W."/>
            <person name="Yuki M."/>
            <person name="Kudo T."/>
            <person name="Ohkuma M."/>
            <person name="Tanasupawat S."/>
        </authorList>
    </citation>
    <scope>NUCLEOTIDE SEQUENCE</scope>
    <source>
        <strain evidence="6">GKU 128</strain>
    </source>
</reference>